<evidence type="ECO:0000256" key="5">
    <source>
        <dbReference type="ARBA" id="ARBA00023136"/>
    </source>
</evidence>
<feature type="transmembrane region" description="Helical" evidence="7">
    <location>
        <begin position="91"/>
        <end position="110"/>
    </location>
</feature>
<evidence type="ECO:0000256" key="6">
    <source>
        <dbReference type="SAM" id="MobiDB-lite"/>
    </source>
</evidence>
<evidence type="ECO:0000313" key="9">
    <source>
        <dbReference type="Proteomes" id="UP000594205"/>
    </source>
</evidence>
<dbReference type="RefSeq" id="WP_194037841.1">
    <property type="nucleotide sequence ID" value="NZ_CP063373.1"/>
</dbReference>
<dbReference type="Pfam" id="PF02653">
    <property type="entry name" value="BPD_transp_2"/>
    <property type="match status" value="1"/>
</dbReference>
<feature type="region of interest" description="Disordered" evidence="6">
    <location>
        <begin position="1"/>
        <end position="21"/>
    </location>
</feature>
<feature type="transmembrane region" description="Helical" evidence="7">
    <location>
        <begin position="143"/>
        <end position="161"/>
    </location>
</feature>
<feature type="compositionally biased region" description="Polar residues" evidence="6">
    <location>
        <begin position="10"/>
        <end position="21"/>
    </location>
</feature>
<feature type="transmembrane region" description="Helical" evidence="7">
    <location>
        <begin position="116"/>
        <end position="136"/>
    </location>
</feature>
<gene>
    <name evidence="8" type="ORF">IM697_23165</name>
</gene>
<dbReference type="EMBL" id="CP063373">
    <property type="protein sequence ID" value="QOV33157.1"/>
    <property type="molecule type" value="Genomic_DNA"/>
</dbReference>
<dbReference type="GO" id="GO:0005886">
    <property type="term" value="C:plasma membrane"/>
    <property type="evidence" value="ECO:0007669"/>
    <property type="project" value="UniProtKB-SubCell"/>
</dbReference>
<name>A0A7M2S9X4_9ACTN</name>
<dbReference type="CDD" id="cd06579">
    <property type="entry name" value="TM_PBP1_transp_AraH_like"/>
    <property type="match status" value="1"/>
</dbReference>
<evidence type="ECO:0000256" key="4">
    <source>
        <dbReference type="ARBA" id="ARBA00022989"/>
    </source>
</evidence>
<evidence type="ECO:0000256" key="2">
    <source>
        <dbReference type="ARBA" id="ARBA00022475"/>
    </source>
</evidence>
<feature type="transmembrane region" description="Helical" evidence="7">
    <location>
        <begin position="233"/>
        <end position="253"/>
    </location>
</feature>
<protein>
    <submittedName>
        <fullName evidence="8">ABC transporter permease</fullName>
    </submittedName>
</protein>
<feature type="transmembrane region" description="Helical" evidence="7">
    <location>
        <begin position="320"/>
        <end position="339"/>
    </location>
</feature>
<dbReference type="PANTHER" id="PTHR32196">
    <property type="entry name" value="ABC TRANSPORTER PERMEASE PROTEIN YPHD-RELATED-RELATED"/>
    <property type="match status" value="1"/>
</dbReference>
<dbReference type="KEGG" id="sfeu:IM697_23165"/>
<sequence length="347" mass="35370">MAAPPASADATETPTSSPVATSTQGWARLSRLRLRSGALIGVLAVEILFWSLASPAFLTESNVINILRAASVVGVIAVGMLFVILTAGIDLSVGSMVSFAGIAVAAALGVVDSFGIALLVTLAVGAVSGLFAGTLVARLRVPALITTLGLLYVLAAGAQIWNGGRPLPIVNETVILFGSGYVGPIPSPVLVLFGTYVVGWYVLTQTKFGRHVYAIGGNPRAARLAGVPVERTITFVYVISGVLAAMGGLLYAGRLATASPLTGTALELQVIAAAVVGGASLFGGRGTLRDTFIGVLILAILQNGMTLAGVPGFWQTFANGVALLIAVLLSGDSALLSLITRRKETSS</sequence>
<organism evidence="8 9">
    <name type="scientific">Streptomyces ferrugineus</name>
    <dbReference type="NCBI Taxonomy" id="1413221"/>
    <lineage>
        <taxon>Bacteria</taxon>
        <taxon>Bacillati</taxon>
        <taxon>Actinomycetota</taxon>
        <taxon>Actinomycetes</taxon>
        <taxon>Kitasatosporales</taxon>
        <taxon>Streptomycetaceae</taxon>
        <taxon>Streptomyces</taxon>
    </lineage>
</organism>
<keyword evidence="9" id="KW-1185">Reference proteome</keyword>
<keyword evidence="3 7" id="KW-0812">Transmembrane</keyword>
<keyword evidence="2" id="KW-1003">Cell membrane</keyword>
<feature type="transmembrane region" description="Helical" evidence="7">
    <location>
        <begin position="181"/>
        <end position="203"/>
    </location>
</feature>
<keyword evidence="5 7" id="KW-0472">Membrane</keyword>
<keyword evidence="4 7" id="KW-1133">Transmembrane helix</keyword>
<proteinExistence type="predicted"/>
<evidence type="ECO:0000256" key="7">
    <source>
        <dbReference type="SAM" id="Phobius"/>
    </source>
</evidence>
<dbReference type="Proteomes" id="UP000594205">
    <property type="component" value="Chromosome"/>
</dbReference>
<feature type="transmembrane region" description="Helical" evidence="7">
    <location>
        <begin position="38"/>
        <end position="58"/>
    </location>
</feature>
<reference evidence="8 9" key="1">
    <citation type="submission" date="2020-10" db="EMBL/GenBank/DDBJ databases">
        <title>Streptomyces ferrugineus complate genome analysis.</title>
        <authorList>
            <person name="Anwar N."/>
        </authorList>
    </citation>
    <scope>NUCLEOTIDE SEQUENCE [LARGE SCALE GENOMIC DNA]</scope>
    <source>
        <strain evidence="8 9">CCTCC AA2014009</strain>
    </source>
</reference>
<dbReference type="InterPro" id="IPR001851">
    <property type="entry name" value="ABC_transp_permease"/>
</dbReference>
<feature type="transmembrane region" description="Helical" evidence="7">
    <location>
        <begin position="64"/>
        <end position="84"/>
    </location>
</feature>
<comment type="subcellular location">
    <subcellularLocation>
        <location evidence="1">Cell membrane</location>
        <topology evidence="1">Multi-pass membrane protein</topology>
    </subcellularLocation>
</comment>
<dbReference type="AlphaFoldDB" id="A0A7M2S9X4"/>
<evidence type="ECO:0000256" key="3">
    <source>
        <dbReference type="ARBA" id="ARBA00022692"/>
    </source>
</evidence>
<feature type="transmembrane region" description="Helical" evidence="7">
    <location>
        <begin position="265"/>
        <end position="284"/>
    </location>
</feature>
<feature type="transmembrane region" description="Helical" evidence="7">
    <location>
        <begin position="291"/>
        <end position="314"/>
    </location>
</feature>
<dbReference type="GO" id="GO:0022857">
    <property type="term" value="F:transmembrane transporter activity"/>
    <property type="evidence" value="ECO:0007669"/>
    <property type="project" value="InterPro"/>
</dbReference>
<evidence type="ECO:0000256" key="1">
    <source>
        <dbReference type="ARBA" id="ARBA00004651"/>
    </source>
</evidence>
<evidence type="ECO:0000313" key="8">
    <source>
        <dbReference type="EMBL" id="QOV33157.1"/>
    </source>
</evidence>
<accession>A0A7M2S9X4</accession>